<evidence type="ECO:0000313" key="2">
    <source>
        <dbReference type="EMBL" id="KIX11758.1"/>
    </source>
</evidence>
<evidence type="ECO:0008006" key="4">
    <source>
        <dbReference type="Google" id="ProtNLM"/>
    </source>
</evidence>
<dbReference type="InParanoid" id="A0A0D2HMC1"/>
<sequence>MGLAKGFLPRTGLLGAAVFLLIGLTWGSGAWAADLKLTFASTTPPKSNLELASARFVKAITDKTGGKVKITHYGAGKLYNAKTINSAISKGQVDMGILHVALVGRRSSVLEFIGSFGAQGCWQSYDHYFRFLDTPKVRELASREFEKYFKSRILGAWAFGTALAGRRESPIKKVSDYQGLKMRTSGTAQATMYKALGAVPVDLSAKEIYTALQRGTIDGVTSGMSRWRRSKLYEVAPYLTVDPTLPYLSMWFVISQKAWKRLSPDQQKLFMQTAAEVEAWTRKNAAKERAQDLAFLKGKAKALVEFSADERKKLVETVVPVMKEYSKGQLKDKYQELWDLLDQAK</sequence>
<dbReference type="OrthoDB" id="9769667at2"/>
<comment type="caution">
    <text evidence="2">The sequence shown here is derived from an EMBL/GenBank/DDBJ whole genome shotgun (WGS) entry which is preliminary data.</text>
</comment>
<keyword evidence="3" id="KW-1185">Reference proteome</keyword>
<dbReference type="PANTHER" id="PTHR33376:SF15">
    <property type="entry name" value="BLL6794 PROTEIN"/>
    <property type="match status" value="1"/>
</dbReference>
<evidence type="ECO:0000256" key="1">
    <source>
        <dbReference type="ARBA" id="ARBA00022729"/>
    </source>
</evidence>
<gene>
    <name evidence="2" type="ORF">X474_22690</name>
</gene>
<evidence type="ECO:0000313" key="3">
    <source>
        <dbReference type="Proteomes" id="UP000032233"/>
    </source>
</evidence>
<protein>
    <recommendedName>
        <fullName evidence="4">C4-dicarboxylate ABC transporter substrate-binding protein</fullName>
    </recommendedName>
</protein>
<proteinExistence type="predicted"/>
<organism evidence="2 3">
    <name type="scientific">Dethiosulfatarculus sandiegensis</name>
    <dbReference type="NCBI Taxonomy" id="1429043"/>
    <lineage>
        <taxon>Bacteria</taxon>
        <taxon>Pseudomonadati</taxon>
        <taxon>Thermodesulfobacteriota</taxon>
        <taxon>Desulfarculia</taxon>
        <taxon>Desulfarculales</taxon>
        <taxon>Desulfarculaceae</taxon>
        <taxon>Dethiosulfatarculus</taxon>
    </lineage>
</organism>
<accession>A0A0D2HMC1</accession>
<dbReference type="Gene3D" id="3.40.190.170">
    <property type="entry name" value="Bacterial extracellular solute-binding protein, family 7"/>
    <property type="match status" value="1"/>
</dbReference>
<dbReference type="STRING" id="1429043.X474_22690"/>
<dbReference type="InterPro" id="IPR018389">
    <property type="entry name" value="DctP_fam"/>
</dbReference>
<dbReference type="InterPro" id="IPR038404">
    <property type="entry name" value="TRAP_DctP_sf"/>
</dbReference>
<name>A0A0D2HMC1_9BACT</name>
<dbReference type="GO" id="GO:0055085">
    <property type="term" value="P:transmembrane transport"/>
    <property type="evidence" value="ECO:0007669"/>
    <property type="project" value="InterPro"/>
</dbReference>
<reference evidence="2 3" key="1">
    <citation type="submission" date="2013-11" db="EMBL/GenBank/DDBJ databases">
        <title>Metagenomic analysis of a methanogenic consortium involved in long chain n-alkane degradation.</title>
        <authorList>
            <person name="Davidova I.A."/>
            <person name="Callaghan A.V."/>
            <person name="Wawrik B."/>
            <person name="Pruitt S."/>
            <person name="Marks C."/>
            <person name="Duncan K.E."/>
            <person name="Suflita J.M."/>
        </authorList>
    </citation>
    <scope>NUCLEOTIDE SEQUENCE [LARGE SCALE GENOMIC DNA]</scope>
    <source>
        <strain evidence="2 3">SPR</strain>
    </source>
</reference>
<dbReference type="AlphaFoldDB" id="A0A0D2HMC1"/>
<dbReference type="NCBIfam" id="NF037995">
    <property type="entry name" value="TRAP_S1"/>
    <property type="match status" value="1"/>
</dbReference>
<dbReference type="RefSeq" id="WP_044351610.1">
    <property type="nucleotide sequence ID" value="NZ_AZAC01000045.1"/>
</dbReference>
<dbReference type="PANTHER" id="PTHR33376">
    <property type="match status" value="1"/>
</dbReference>
<keyword evidence="1" id="KW-0732">Signal</keyword>
<dbReference type="EMBL" id="AZAC01000045">
    <property type="protein sequence ID" value="KIX11758.1"/>
    <property type="molecule type" value="Genomic_DNA"/>
</dbReference>
<dbReference type="Proteomes" id="UP000032233">
    <property type="component" value="Unassembled WGS sequence"/>
</dbReference>
<dbReference type="CDD" id="cd13603">
    <property type="entry name" value="PBP2_TRAP_Siap_TeaA_like"/>
    <property type="match status" value="1"/>
</dbReference>
<dbReference type="Pfam" id="PF03480">
    <property type="entry name" value="DctP"/>
    <property type="match status" value="1"/>
</dbReference>